<comment type="caution">
    <text evidence="5">The sequence shown here is derived from an EMBL/GenBank/DDBJ whole genome shotgun (WGS) entry which is preliminary data.</text>
</comment>
<dbReference type="GO" id="GO:0005524">
    <property type="term" value="F:ATP binding"/>
    <property type="evidence" value="ECO:0007669"/>
    <property type="project" value="UniProtKB-KW"/>
</dbReference>
<evidence type="ECO:0000256" key="1">
    <source>
        <dbReference type="ARBA" id="ARBA00006611"/>
    </source>
</evidence>
<gene>
    <name evidence="5" type="primary">epsE_2</name>
    <name evidence="5" type="ORF">WY13_03616</name>
</gene>
<dbReference type="PANTHER" id="PTHR30258">
    <property type="entry name" value="TYPE II SECRETION SYSTEM PROTEIN GSPE-RELATED"/>
    <property type="match status" value="1"/>
</dbReference>
<dbReference type="EMBL" id="LITT01000062">
    <property type="protein sequence ID" value="OAA83288.1"/>
    <property type="molecule type" value="Genomic_DNA"/>
</dbReference>
<evidence type="ECO:0000313" key="6">
    <source>
        <dbReference type="Proteomes" id="UP000077407"/>
    </source>
</evidence>
<evidence type="ECO:0000256" key="2">
    <source>
        <dbReference type="ARBA" id="ARBA00022741"/>
    </source>
</evidence>
<evidence type="ECO:0000259" key="4">
    <source>
        <dbReference type="PROSITE" id="PS00662"/>
    </source>
</evidence>
<dbReference type="Gene3D" id="3.30.450.90">
    <property type="match status" value="1"/>
</dbReference>
<name>A0A162L226_9CLOT</name>
<protein>
    <submittedName>
        <fullName evidence="5">Type II secretion system protein E</fullName>
    </submittedName>
</protein>
<comment type="similarity">
    <text evidence="1">Belongs to the GSP E family.</text>
</comment>
<reference evidence="5 6" key="1">
    <citation type="journal article" date="2015" name="Biotechnol. Bioeng.">
        <title>Genome sequence and phenotypic characterization of Caulobacter segnis.</title>
        <authorList>
            <person name="Patel S."/>
            <person name="Fletcher B."/>
            <person name="Scott D.C."/>
            <person name="Ely B."/>
        </authorList>
    </citation>
    <scope>NUCLEOTIDE SEQUENCE [LARGE SCALE GENOMIC DNA]</scope>
    <source>
        <strain evidence="5 6">ERI-2</strain>
    </source>
</reference>
<dbReference type="OrthoDB" id="9808272at2"/>
<proteinExistence type="inferred from homology"/>
<dbReference type="PROSITE" id="PS00662">
    <property type="entry name" value="T2SP_E"/>
    <property type="match status" value="1"/>
</dbReference>
<dbReference type="SUPFAM" id="SSF52540">
    <property type="entry name" value="P-loop containing nucleoside triphosphate hydrolases"/>
    <property type="match status" value="1"/>
</dbReference>
<accession>A0A162L226</accession>
<dbReference type="Gene3D" id="3.40.50.300">
    <property type="entry name" value="P-loop containing nucleotide triphosphate hydrolases"/>
    <property type="match status" value="1"/>
</dbReference>
<dbReference type="PATRIC" id="fig|1538.10.peg.3694"/>
<dbReference type="InterPro" id="IPR027417">
    <property type="entry name" value="P-loop_NTPase"/>
</dbReference>
<keyword evidence="2" id="KW-0547">Nucleotide-binding</keyword>
<feature type="domain" description="Bacterial type II secretion system protein E" evidence="4">
    <location>
        <begin position="323"/>
        <end position="337"/>
    </location>
</feature>
<evidence type="ECO:0000256" key="3">
    <source>
        <dbReference type="ARBA" id="ARBA00022840"/>
    </source>
</evidence>
<dbReference type="SUPFAM" id="SSF160246">
    <property type="entry name" value="EspE N-terminal domain-like"/>
    <property type="match status" value="1"/>
</dbReference>
<dbReference type="GO" id="GO:0005886">
    <property type="term" value="C:plasma membrane"/>
    <property type="evidence" value="ECO:0007669"/>
    <property type="project" value="TreeGrafter"/>
</dbReference>
<evidence type="ECO:0000313" key="5">
    <source>
        <dbReference type="EMBL" id="OAA83288.1"/>
    </source>
</evidence>
<dbReference type="RefSeq" id="WP_063556876.1">
    <property type="nucleotide sequence ID" value="NZ_LITT01000062.1"/>
</dbReference>
<dbReference type="AlphaFoldDB" id="A0A162L226"/>
<dbReference type="Pfam" id="PF05157">
    <property type="entry name" value="MshEN"/>
    <property type="match status" value="1"/>
</dbReference>
<dbReference type="Pfam" id="PF00437">
    <property type="entry name" value="T2SSE"/>
    <property type="match status" value="1"/>
</dbReference>
<dbReference type="InterPro" id="IPR007831">
    <property type="entry name" value="T2SS_GspE_N"/>
</dbReference>
<dbReference type="PANTHER" id="PTHR30258:SF1">
    <property type="entry name" value="PROTEIN TRANSPORT PROTEIN HOFB HOMOLOG"/>
    <property type="match status" value="1"/>
</dbReference>
<sequence length="506" mass="58255">MFPVELKNINIEDISIEIDVIKKIPEEIARDNCLIALKAEENKLFIAVDKVPNFTLIEELKFILGKELKFFRTSREVIFKLINKYYCKQNLDHALKDIKLKESIPELIANPLQDEYKFQGSPVIKAANYIIDKAIDERASDLHIEPFENSVTIRMRVDGIMREYIKIPKSIYPLLCTRIKIMAELDISERRISQDGKIKYVKQNLNYDLRVSTLPTIYGEKIVLRILYRDENIKNMATLGFSKESEDKIKRMLCCDHGLLLAVGPTGSGKSTTLYSLLNNINRYEKNIVSIEDPVEYTLEGINQVNVNTKIGFNFAEGLRSILRQDPDVIMVGEIRDEETAHIAIRAAVTGHLVLSTLHTNNPLESVIRLQDMGVPEYFIEDALVGVICQRLVRKICTHCKSRYLPSLQEVKELNLSSDCYLYRGKGCSKCSHTGYKGRTVVYQIVSREDIRRQYRKNDKIDFKDGIKKSNTISLRQKCIELIKSGITTYEELLRLNLFDCDIKVR</sequence>
<organism evidence="5 6">
    <name type="scientific">Clostridium ljungdahlii</name>
    <dbReference type="NCBI Taxonomy" id="1538"/>
    <lineage>
        <taxon>Bacteria</taxon>
        <taxon>Bacillati</taxon>
        <taxon>Bacillota</taxon>
        <taxon>Clostridia</taxon>
        <taxon>Eubacteriales</taxon>
        <taxon>Clostridiaceae</taxon>
        <taxon>Clostridium</taxon>
    </lineage>
</organism>
<dbReference type="GO" id="GO:0016887">
    <property type="term" value="F:ATP hydrolysis activity"/>
    <property type="evidence" value="ECO:0007669"/>
    <property type="project" value="TreeGrafter"/>
</dbReference>
<dbReference type="InterPro" id="IPR003593">
    <property type="entry name" value="AAA+_ATPase"/>
</dbReference>
<dbReference type="InterPro" id="IPR037257">
    <property type="entry name" value="T2SS_E_N_sf"/>
</dbReference>
<dbReference type="Proteomes" id="UP000077407">
    <property type="component" value="Unassembled WGS sequence"/>
</dbReference>
<dbReference type="InterPro" id="IPR001482">
    <property type="entry name" value="T2SS/T4SS_dom"/>
</dbReference>
<keyword evidence="3" id="KW-0067">ATP-binding</keyword>
<dbReference type="SMART" id="SM00382">
    <property type="entry name" value="AAA"/>
    <property type="match status" value="1"/>
</dbReference>
<dbReference type="CDD" id="cd01129">
    <property type="entry name" value="PulE-GspE-like"/>
    <property type="match status" value="1"/>
</dbReference>
<dbReference type="Gene3D" id="3.30.300.160">
    <property type="entry name" value="Type II secretion system, protein E, N-terminal domain"/>
    <property type="match status" value="1"/>
</dbReference>